<evidence type="ECO:0000313" key="2">
    <source>
        <dbReference type="EMBL" id="MEA5446721.1"/>
    </source>
</evidence>
<keyword evidence="1" id="KW-1133">Transmembrane helix</keyword>
<feature type="transmembrane region" description="Helical" evidence="1">
    <location>
        <begin position="231"/>
        <end position="254"/>
    </location>
</feature>
<dbReference type="Proteomes" id="UP001302316">
    <property type="component" value="Unassembled WGS sequence"/>
</dbReference>
<evidence type="ECO:0000313" key="3">
    <source>
        <dbReference type="Proteomes" id="UP001302316"/>
    </source>
</evidence>
<dbReference type="EMBL" id="JAYGII010000050">
    <property type="protein sequence ID" value="MEA5446721.1"/>
    <property type="molecule type" value="Genomic_DNA"/>
</dbReference>
<comment type="caution">
    <text evidence="2">The sequence shown here is derived from an EMBL/GenBank/DDBJ whole genome shotgun (WGS) entry which is preliminary data.</text>
</comment>
<accession>A0AAP6JHB0</accession>
<feature type="transmembrane region" description="Helical" evidence="1">
    <location>
        <begin position="169"/>
        <end position="186"/>
    </location>
</feature>
<feature type="transmembrane region" description="Helical" evidence="1">
    <location>
        <begin position="50"/>
        <end position="70"/>
    </location>
</feature>
<feature type="transmembrane region" description="Helical" evidence="1">
    <location>
        <begin position="22"/>
        <end position="38"/>
    </location>
</feature>
<dbReference type="RefSeq" id="WP_346053198.1">
    <property type="nucleotide sequence ID" value="NZ_JAYGII010000050.1"/>
</dbReference>
<sequence>MDGLPPFHDVLQQTLLETLRDVAPILLVILVFQFLVLRRRLNKPWRMLKGGLFVVAGLVFFLMGLEQALFPLGRSMAEQLTDPEFVSGAAATGDTIAHWSAYYGVYLFAFSMGAAAVMVEPAVIAVAMKANQLSGGAIHANRLRIAIAVGVGIGIAIGAFRIITGGSLLYFILGAYCIVILQTLFAPRHMIPLAYDSGGVSTSTVTVPIVAALGLGLAANLPGRSPLMDGFGMIAFAVVFPIISVLAFAQFAHWQQRRDNHGGRQHESETDHRPGE</sequence>
<reference evidence="2 3" key="1">
    <citation type="submission" date="2023-12" db="EMBL/GenBank/DDBJ databases">
        <title>Whole-genome sequencing of halo(alkali)philic microorganisms from hypersaline lakes.</title>
        <authorList>
            <person name="Sorokin D.Y."/>
            <person name="Merkel A.Y."/>
            <person name="Messina E."/>
            <person name="Yakimov M."/>
        </authorList>
    </citation>
    <scope>NUCLEOTIDE SEQUENCE [LARGE SCALE GENOMIC DNA]</scope>
    <source>
        <strain evidence="2 3">AB-CW1</strain>
    </source>
</reference>
<protein>
    <submittedName>
        <fullName evidence="2">DUF1538 domain-containing protein</fullName>
    </submittedName>
</protein>
<dbReference type="Pfam" id="PF07556">
    <property type="entry name" value="DUF1538"/>
    <property type="match status" value="1"/>
</dbReference>
<feature type="transmembrane region" description="Helical" evidence="1">
    <location>
        <begin position="103"/>
        <end position="124"/>
    </location>
</feature>
<keyword evidence="1" id="KW-0812">Transmembrane</keyword>
<dbReference type="AlphaFoldDB" id="A0AAP6JHB0"/>
<name>A0AAP6JHB0_9GAMM</name>
<organism evidence="2 3">
    <name type="scientific">Natronospira elongata</name>
    <dbReference type="NCBI Taxonomy" id="3110268"/>
    <lineage>
        <taxon>Bacteria</taxon>
        <taxon>Pseudomonadati</taxon>
        <taxon>Pseudomonadota</taxon>
        <taxon>Gammaproteobacteria</taxon>
        <taxon>Natronospirales</taxon>
        <taxon>Natronospiraceae</taxon>
        <taxon>Natronospira</taxon>
    </lineage>
</organism>
<feature type="transmembrane region" description="Helical" evidence="1">
    <location>
        <begin position="198"/>
        <end position="219"/>
    </location>
</feature>
<evidence type="ECO:0000256" key="1">
    <source>
        <dbReference type="SAM" id="Phobius"/>
    </source>
</evidence>
<dbReference type="InterPro" id="IPR011435">
    <property type="entry name" value="UmpAB"/>
</dbReference>
<feature type="transmembrane region" description="Helical" evidence="1">
    <location>
        <begin position="145"/>
        <end position="163"/>
    </location>
</feature>
<proteinExistence type="predicted"/>
<keyword evidence="3" id="KW-1185">Reference proteome</keyword>
<keyword evidence="1" id="KW-0472">Membrane</keyword>
<gene>
    <name evidence="2" type="ORF">VCB98_12915</name>
</gene>